<evidence type="ECO:0000313" key="7">
    <source>
        <dbReference type="Proteomes" id="UP000305730"/>
    </source>
</evidence>
<evidence type="ECO:0000256" key="4">
    <source>
        <dbReference type="SAM" id="Phobius"/>
    </source>
</evidence>
<reference evidence="7 8" key="1">
    <citation type="submission" date="2017-12" db="EMBL/GenBank/DDBJ databases">
        <authorList>
            <person name="Paulsen S."/>
            <person name="Gram L.K."/>
        </authorList>
    </citation>
    <scope>NUCLEOTIDE SEQUENCE [LARGE SCALE GENOMIC DNA]</scope>
    <source>
        <strain evidence="6 8">S2231</strain>
        <strain evidence="5 7">S2233</strain>
    </source>
</reference>
<accession>A0A5S3XSJ6</accession>
<keyword evidence="2 3" id="KW-0175">Coiled coil</keyword>
<dbReference type="OrthoDB" id="6397038at2"/>
<dbReference type="Proteomes" id="UP000307706">
    <property type="component" value="Unassembled WGS sequence"/>
</dbReference>
<dbReference type="InterPro" id="IPR050465">
    <property type="entry name" value="UPF0194_transport"/>
</dbReference>
<organism evidence="6 8">
    <name type="scientific">Pseudoalteromonas citrea</name>
    <dbReference type="NCBI Taxonomy" id="43655"/>
    <lineage>
        <taxon>Bacteria</taxon>
        <taxon>Pseudomonadati</taxon>
        <taxon>Pseudomonadota</taxon>
        <taxon>Gammaproteobacteria</taxon>
        <taxon>Alteromonadales</taxon>
        <taxon>Pseudoalteromonadaceae</taxon>
        <taxon>Pseudoalteromonas</taxon>
    </lineage>
</organism>
<name>A0A5S3XSJ6_9GAMM</name>
<gene>
    <name evidence="6" type="ORF">CWB96_04870</name>
    <name evidence="5" type="ORF">CWB97_05735</name>
</gene>
<dbReference type="GO" id="GO:0030313">
    <property type="term" value="C:cell envelope"/>
    <property type="evidence" value="ECO:0007669"/>
    <property type="project" value="UniProtKB-SubCell"/>
</dbReference>
<evidence type="ECO:0000313" key="8">
    <source>
        <dbReference type="Proteomes" id="UP000307706"/>
    </source>
</evidence>
<feature type="transmembrane region" description="Helical" evidence="4">
    <location>
        <begin position="12"/>
        <end position="31"/>
    </location>
</feature>
<keyword evidence="4" id="KW-0472">Membrane</keyword>
<evidence type="ECO:0000313" key="5">
    <source>
        <dbReference type="EMBL" id="TMP44710.1"/>
    </source>
</evidence>
<feature type="coiled-coil region" evidence="3">
    <location>
        <begin position="141"/>
        <end position="209"/>
    </location>
</feature>
<protein>
    <recommendedName>
        <fullName evidence="9">RND transporter</fullName>
    </recommendedName>
</protein>
<dbReference type="Proteomes" id="UP000305730">
    <property type="component" value="Unassembled WGS sequence"/>
</dbReference>
<dbReference type="EMBL" id="PNCK01000019">
    <property type="protein sequence ID" value="TMP44710.1"/>
    <property type="molecule type" value="Genomic_DNA"/>
</dbReference>
<keyword evidence="4" id="KW-1133">Transmembrane helix</keyword>
<evidence type="ECO:0000256" key="2">
    <source>
        <dbReference type="ARBA" id="ARBA00023054"/>
    </source>
</evidence>
<evidence type="ECO:0000313" key="6">
    <source>
        <dbReference type="EMBL" id="TMP61084.1"/>
    </source>
</evidence>
<dbReference type="EMBL" id="PNCL01000018">
    <property type="protein sequence ID" value="TMP61084.1"/>
    <property type="molecule type" value="Genomic_DNA"/>
</dbReference>
<evidence type="ECO:0000256" key="3">
    <source>
        <dbReference type="SAM" id="Coils"/>
    </source>
</evidence>
<evidence type="ECO:0000256" key="1">
    <source>
        <dbReference type="ARBA" id="ARBA00004196"/>
    </source>
</evidence>
<proteinExistence type="predicted"/>
<comment type="caution">
    <text evidence="6">The sequence shown here is derived from an EMBL/GenBank/DDBJ whole genome shotgun (WGS) entry which is preliminary data.</text>
</comment>
<dbReference type="RefSeq" id="WP_138595652.1">
    <property type="nucleotide sequence ID" value="NZ_PNCK01000019.1"/>
</dbReference>
<dbReference type="Gene3D" id="2.40.50.100">
    <property type="match status" value="1"/>
</dbReference>
<dbReference type="AlphaFoldDB" id="A0A5S3XSJ6"/>
<sequence length="412" mass="44641">MDKVRTHTKKRFGIVPVGIVVVVVVLVLSQISEAYFAAKPNGQLWRETVVTQDLQLQVKGFGSLQSKQQRFLTAPYSAVVEQIFIKPGSFVTKDSVIARLSNPEVAQAVLQATMAYNAQQAVLGQLALKQEREVLADQQLLQELEVDLQVAKSRLNAEQGLAKQGVVSALDLLDSQAKVDKLTIRLQHLENKQQKIVQLHAQAIRIEQQKLNEKKSLRELAASQAQRLNVVAGIDGMLQTLPIEMGQSLSMGSHIALVGSTDSLVALVKVPQGQLQGLDIGMSAVIDTRGGEAQATVTRIDPVVADGHVEVELDLVGALPNNARPSLNVAAVITLGALPHTLTIPMPVNAKAHTRIQLYKVAKNGKTATKTWITLGKQSGQRVQVLSGARQDDELILSAMEKQAAHTIELKL</sequence>
<reference evidence="7 8" key="2">
    <citation type="submission" date="2019-06" db="EMBL/GenBank/DDBJ databases">
        <title>Co-occurence of chitin degradation, pigmentation and bioactivity in marine Pseudoalteromonas.</title>
        <authorList>
            <person name="Sonnenschein E.C."/>
            <person name="Bech P.K."/>
        </authorList>
    </citation>
    <scope>NUCLEOTIDE SEQUENCE [LARGE SCALE GENOMIC DNA]</scope>
    <source>
        <strain evidence="8">S2231</strain>
        <strain evidence="7">S2233</strain>
    </source>
</reference>
<reference evidence="6" key="3">
    <citation type="submission" date="2019-09" db="EMBL/GenBank/DDBJ databases">
        <title>Co-occurence of chitin degradation, pigmentation and bioactivity in marine Pseudoalteromonas.</title>
        <authorList>
            <person name="Sonnenschein E.C."/>
            <person name="Bech P.K."/>
        </authorList>
    </citation>
    <scope>NUCLEOTIDE SEQUENCE</scope>
    <source>
        <strain evidence="6">S2231</strain>
        <strain evidence="5">S2233</strain>
    </source>
</reference>
<evidence type="ECO:0008006" key="9">
    <source>
        <dbReference type="Google" id="ProtNLM"/>
    </source>
</evidence>
<keyword evidence="7" id="KW-1185">Reference proteome</keyword>
<dbReference type="Gene3D" id="1.10.287.470">
    <property type="entry name" value="Helix hairpin bin"/>
    <property type="match status" value="1"/>
</dbReference>
<comment type="subcellular location">
    <subcellularLocation>
        <location evidence="1">Cell envelope</location>
    </subcellularLocation>
</comment>
<keyword evidence="4" id="KW-0812">Transmembrane</keyword>
<dbReference type="PANTHER" id="PTHR32347">
    <property type="entry name" value="EFFLUX SYSTEM COMPONENT YKNX-RELATED"/>
    <property type="match status" value="1"/>
</dbReference>
<dbReference type="Gene3D" id="2.40.30.170">
    <property type="match status" value="1"/>
</dbReference>